<sequence>MTVAPAARYLVMFTLACAAGAASAQYMWLDAAGRKVYSDRPPPIEVPERSILRKPRGPSTADPAPVAAPAPAPTAAATPGKPGAPAKPGGKDSELEERRKQAEAADAAKRQAEEARNAAARADNCQRAQQSAATLNSGVRISQINAQGERSYMDEQTRAAEAQRAQSLIASECR</sequence>
<dbReference type="EMBL" id="CP047650">
    <property type="protein sequence ID" value="QHI96798.1"/>
    <property type="molecule type" value="Genomic_DNA"/>
</dbReference>
<feature type="signal peptide" evidence="2">
    <location>
        <begin position="1"/>
        <end position="24"/>
    </location>
</feature>
<evidence type="ECO:0000256" key="2">
    <source>
        <dbReference type="SAM" id="SignalP"/>
    </source>
</evidence>
<accession>A0A857J1F2</accession>
<dbReference type="Proteomes" id="UP000464787">
    <property type="component" value="Chromosome"/>
</dbReference>
<protein>
    <submittedName>
        <fullName evidence="3">DUF4124 domain-containing protein</fullName>
    </submittedName>
</protein>
<feature type="region of interest" description="Disordered" evidence="1">
    <location>
        <begin position="37"/>
        <end position="174"/>
    </location>
</feature>
<organism evidence="3 4">
    <name type="scientific">Xylophilus rhododendri</name>
    <dbReference type="NCBI Taxonomy" id="2697032"/>
    <lineage>
        <taxon>Bacteria</taxon>
        <taxon>Pseudomonadati</taxon>
        <taxon>Pseudomonadota</taxon>
        <taxon>Betaproteobacteria</taxon>
        <taxon>Burkholderiales</taxon>
        <taxon>Xylophilus</taxon>
    </lineage>
</organism>
<evidence type="ECO:0000313" key="3">
    <source>
        <dbReference type="EMBL" id="QHI96798.1"/>
    </source>
</evidence>
<reference evidence="3 4" key="1">
    <citation type="submission" date="2020-01" db="EMBL/GenBank/DDBJ databases">
        <title>Genome sequencing of strain KACC 21265.</title>
        <authorList>
            <person name="Heo J."/>
            <person name="Kim S.-J."/>
            <person name="Kim J.-S."/>
            <person name="Hong S.-B."/>
            <person name="Kwon S.-W."/>
        </authorList>
    </citation>
    <scope>NUCLEOTIDE SEQUENCE [LARGE SCALE GENOMIC DNA]</scope>
    <source>
        <strain evidence="3 4">KACC 21265</strain>
    </source>
</reference>
<feature type="compositionally biased region" description="Low complexity" evidence="1">
    <location>
        <begin position="117"/>
        <end position="130"/>
    </location>
</feature>
<dbReference type="AlphaFoldDB" id="A0A857J1F2"/>
<evidence type="ECO:0000256" key="1">
    <source>
        <dbReference type="SAM" id="MobiDB-lite"/>
    </source>
</evidence>
<feature type="chain" id="PRO_5032336092" evidence="2">
    <location>
        <begin position="25"/>
        <end position="174"/>
    </location>
</feature>
<name>A0A857J1F2_9BURK</name>
<dbReference type="KEGG" id="xyk:GT347_01595"/>
<feature type="compositionally biased region" description="Low complexity" evidence="1">
    <location>
        <begin position="73"/>
        <end position="88"/>
    </location>
</feature>
<evidence type="ECO:0000313" key="4">
    <source>
        <dbReference type="Proteomes" id="UP000464787"/>
    </source>
</evidence>
<keyword evidence="4" id="KW-1185">Reference proteome</keyword>
<dbReference type="RefSeq" id="WP_160550316.1">
    <property type="nucleotide sequence ID" value="NZ_CP047650.1"/>
</dbReference>
<feature type="compositionally biased region" description="Basic and acidic residues" evidence="1">
    <location>
        <begin position="89"/>
        <end position="116"/>
    </location>
</feature>
<feature type="compositionally biased region" description="Polar residues" evidence="1">
    <location>
        <begin position="131"/>
        <end position="148"/>
    </location>
</feature>
<keyword evidence="2" id="KW-0732">Signal</keyword>
<proteinExistence type="predicted"/>
<gene>
    <name evidence="3" type="ORF">GT347_01595</name>
</gene>